<feature type="region of interest" description="Disordered" evidence="1">
    <location>
        <begin position="1"/>
        <end position="29"/>
    </location>
</feature>
<feature type="region of interest" description="Disordered" evidence="1">
    <location>
        <begin position="750"/>
        <end position="783"/>
    </location>
</feature>
<sequence>MALSELAINRDFLSPQPTNAPGRHASSRPAGHLMAARNDIEQLLTSKAAFPAQSTPRRFPPDVFASPTLARTASTASPPDGHGACLGSNDLSRSALPKTHAQKNQFVPETPHAWVGASMASYGTPIQESCAPLVRDQFLPFNMAGQPLGANDSGSSLAEADMAGVFDPEELAELMVHFEQPATSSIPNESADYANLLASLPPFFALANNMEADSAAGGQPAGPGDESRTQDQNIDSGWPAGGQDDDNGFSGPPLPPNPSSSSSSSGSQHSPAKSTLPPSPKSSSSDSKSRSPFSGALFAAQERDHQLWDHNLDSSFDSDEDDGQEILDLYKKRAEAMKQAHSQANNPPPTVVDRRRPDNLKTAREDIQNTGKRLLHEMKLLSNPTATQPASCPWRASWLKLAIKHKCTLFNWPDDAPWPHELPAQLQNSVDQDIVPIWRGFTTQTVEQAPHVKLWSKEAILDPLGENPPLIMRCNGDTWRYRDEESRVQESEDDEGGGPTGQLARLTPKRRKEAGRLSKQVKGKRDPARLPPPRGLSEESRSALPRQPTQVRDEAGHSRPNGQPSGPPSRAQASTLKRKMSDIPESSDEELPSARTVAHREPGAIEEPELARVRADSGFTTGVGHRPPGPQHQSHRATSRPASRPIDLADQPLPNRDLPHDYLSRNEQHGVVLPTSTSREHAHAYGPIKPIILPCRLAIELDMHFLLLHIMLRQGELRVLVLHHEGGYQLPRPRPMPTVDNIGEPAGAYWPRDGGGVMGGPRYGESSSRDAREINPRRIISHR</sequence>
<feature type="region of interest" description="Disordered" evidence="1">
    <location>
        <begin position="71"/>
        <end position="91"/>
    </location>
</feature>
<keyword evidence="3" id="KW-1185">Reference proteome</keyword>
<dbReference type="EMBL" id="KV424117">
    <property type="protein sequence ID" value="KZT51259.1"/>
    <property type="molecule type" value="Genomic_DNA"/>
</dbReference>
<protein>
    <submittedName>
        <fullName evidence="2">Uncharacterized protein</fullName>
    </submittedName>
</protein>
<feature type="compositionally biased region" description="Basic and acidic residues" evidence="1">
    <location>
        <begin position="598"/>
        <end position="615"/>
    </location>
</feature>
<feature type="compositionally biased region" description="Gly residues" evidence="1">
    <location>
        <begin position="753"/>
        <end position="762"/>
    </location>
</feature>
<feature type="compositionally biased region" description="Basic and acidic residues" evidence="1">
    <location>
        <begin position="767"/>
        <end position="776"/>
    </location>
</feature>
<accession>A0A165CRK5</accession>
<feature type="region of interest" description="Disordered" evidence="1">
    <location>
        <begin position="213"/>
        <end position="292"/>
    </location>
</feature>
<feature type="region of interest" description="Disordered" evidence="1">
    <location>
        <begin position="483"/>
        <end position="659"/>
    </location>
</feature>
<reference evidence="2 3" key="1">
    <citation type="journal article" date="2016" name="Mol. Biol. Evol.">
        <title>Comparative Genomics of Early-Diverging Mushroom-Forming Fungi Provides Insights into the Origins of Lignocellulose Decay Capabilities.</title>
        <authorList>
            <person name="Nagy L.G."/>
            <person name="Riley R."/>
            <person name="Tritt A."/>
            <person name="Adam C."/>
            <person name="Daum C."/>
            <person name="Floudas D."/>
            <person name="Sun H."/>
            <person name="Yadav J.S."/>
            <person name="Pangilinan J."/>
            <person name="Larsson K.H."/>
            <person name="Matsuura K."/>
            <person name="Barry K."/>
            <person name="Labutti K."/>
            <person name="Kuo R."/>
            <person name="Ohm R.A."/>
            <person name="Bhattacharya S.S."/>
            <person name="Shirouzu T."/>
            <person name="Yoshinaga Y."/>
            <person name="Martin F.M."/>
            <person name="Grigoriev I.V."/>
            <person name="Hibbett D.S."/>
        </authorList>
    </citation>
    <scope>NUCLEOTIDE SEQUENCE [LARGE SCALE GENOMIC DNA]</scope>
    <source>
        <strain evidence="2 3">HHB12733</strain>
    </source>
</reference>
<gene>
    <name evidence="2" type="ORF">CALCODRAFT_534033</name>
</gene>
<proteinExistence type="predicted"/>
<evidence type="ECO:0000256" key="1">
    <source>
        <dbReference type="SAM" id="MobiDB-lite"/>
    </source>
</evidence>
<feature type="compositionally biased region" description="Low complexity" evidence="1">
    <location>
        <begin position="259"/>
        <end position="292"/>
    </location>
</feature>
<organism evidence="2 3">
    <name type="scientific">Calocera cornea HHB12733</name>
    <dbReference type="NCBI Taxonomy" id="1353952"/>
    <lineage>
        <taxon>Eukaryota</taxon>
        <taxon>Fungi</taxon>
        <taxon>Dikarya</taxon>
        <taxon>Basidiomycota</taxon>
        <taxon>Agaricomycotina</taxon>
        <taxon>Dacrymycetes</taxon>
        <taxon>Dacrymycetales</taxon>
        <taxon>Dacrymycetaceae</taxon>
        <taxon>Calocera</taxon>
    </lineage>
</organism>
<dbReference type="InParanoid" id="A0A165CRK5"/>
<name>A0A165CRK5_9BASI</name>
<dbReference type="AlphaFoldDB" id="A0A165CRK5"/>
<evidence type="ECO:0000313" key="2">
    <source>
        <dbReference type="EMBL" id="KZT51259.1"/>
    </source>
</evidence>
<dbReference type="Proteomes" id="UP000076842">
    <property type="component" value="Unassembled WGS sequence"/>
</dbReference>
<evidence type="ECO:0000313" key="3">
    <source>
        <dbReference type="Proteomes" id="UP000076842"/>
    </source>
</evidence>